<dbReference type="EMBL" id="JBHSNM010000001">
    <property type="protein sequence ID" value="MFC5569330.1"/>
    <property type="molecule type" value="Genomic_DNA"/>
</dbReference>
<accession>A0ABW0SL32</accession>
<organism evidence="3 4">
    <name type="scientific">Lysobacter yangpyeongensis</name>
    <dbReference type="NCBI Taxonomy" id="346182"/>
    <lineage>
        <taxon>Bacteria</taxon>
        <taxon>Pseudomonadati</taxon>
        <taxon>Pseudomonadota</taxon>
        <taxon>Gammaproteobacteria</taxon>
        <taxon>Lysobacterales</taxon>
        <taxon>Lysobacteraceae</taxon>
        <taxon>Lysobacter</taxon>
    </lineage>
</organism>
<feature type="signal peptide" evidence="2">
    <location>
        <begin position="1"/>
        <end position="25"/>
    </location>
</feature>
<proteinExistence type="predicted"/>
<protein>
    <submittedName>
        <fullName evidence="3">Copper resistance protein NlpE</fullName>
    </submittedName>
</protein>
<dbReference type="Pfam" id="PF04170">
    <property type="entry name" value="NlpE"/>
    <property type="match status" value="1"/>
</dbReference>
<comment type="caution">
    <text evidence="3">The sequence shown here is derived from an EMBL/GenBank/DDBJ whole genome shotgun (WGS) entry which is preliminary data.</text>
</comment>
<evidence type="ECO:0000313" key="3">
    <source>
        <dbReference type="EMBL" id="MFC5569330.1"/>
    </source>
</evidence>
<gene>
    <name evidence="3" type="ORF">ACFPN1_04505</name>
</gene>
<name>A0ABW0SL32_9GAMM</name>
<dbReference type="Gene3D" id="2.40.128.640">
    <property type="match status" value="1"/>
</dbReference>
<evidence type="ECO:0000313" key="4">
    <source>
        <dbReference type="Proteomes" id="UP001596036"/>
    </source>
</evidence>
<feature type="region of interest" description="Disordered" evidence="1">
    <location>
        <begin position="143"/>
        <end position="165"/>
    </location>
</feature>
<sequence length="165" mass="16857">MNHRLLLLAAASVLALAACKPQAPAEPVAPAAPAEPAAPVVTDSAPAAAPAEAPFDTKGFAGVFSGTLPCADCPGIDTTLTLNRDGTYALHGAYQGKPGNGFDGDGTWTAEENGQRIRLDPNSKSEQDQLFAIATQDQLDALDGEGKAIDTQVPHSLSRSGPPAK</sequence>
<dbReference type="RefSeq" id="WP_386753351.1">
    <property type="nucleotide sequence ID" value="NZ_JBHSNM010000001.1"/>
</dbReference>
<evidence type="ECO:0000256" key="1">
    <source>
        <dbReference type="SAM" id="MobiDB-lite"/>
    </source>
</evidence>
<reference evidence="4" key="1">
    <citation type="journal article" date="2019" name="Int. J. Syst. Evol. Microbiol.">
        <title>The Global Catalogue of Microorganisms (GCM) 10K type strain sequencing project: providing services to taxonomists for standard genome sequencing and annotation.</title>
        <authorList>
            <consortium name="The Broad Institute Genomics Platform"/>
            <consortium name="The Broad Institute Genome Sequencing Center for Infectious Disease"/>
            <person name="Wu L."/>
            <person name="Ma J."/>
        </authorList>
    </citation>
    <scope>NUCLEOTIDE SEQUENCE [LARGE SCALE GENOMIC DNA]</scope>
    <source>
        <strain evidence="4">KACC 11407</strain>
    </source>
</reference>
<dbReference type="Proteomes" id="UP001596036">
    <property type="component" value="Unassembled WGS sequence"/>
</dbReference>
<keyword evidence="4" id="KW-1185">Reference proteome</keyword>
<feature type="chain" id="PRO_5046989777" evidence="2">
    <location>
        <begin position="26"/>
        <end position="165"/>
    </location>
</feature>
<dbReference type="PROSITE" id="PS51257">
    <property type="entry name" value="PROKAR_LIPOPROTEIN"/>
    <property type="match status" value="1"/>
</dbReference>
<dbReference type="InterPro" id="IPR007298">
    <property type="entry name" value="Cu-R_lipoprotein_NlpE"/>
</dbReference>
<evidence type="ECO:0000256" key="2">
    <source>
        <dbReference type="SAM" id="SignalP"/>
    </source>
</evidence>
<keyword evidence="2" id="KW-0732">Signal</keyword>